<evidence type="ECO:0000313" key="2">
    <source>
        <dbReference type="EMBL" id="QDT35316.1"/>
    </source>
</evidence>
<reference evidence="2 3" key="1">
    <citation type="submission" date="2019-02" db="EMBL/GenBank/DDBJ databases">
        <title>Deep-cultivation of Planctomycetes and their phenomic and genomic characterization uncovers novel biology.</title>
        <authorList>
            <person name="Wiegand S."/>
            <person name="Jogler M."/>
            <person name="Boedeker C."/>
            <person name="Pinto D."/>
            <person name="Vollmers J."/>
            <person name="Rivas-Marin E."/>
            <person name="Kohn T."/>
            <person name="Peeters S.H."/>
            <person name="Heuer A."/>
            <person name="Rast P."/>
            <person name="Oberbeckmann S."/>
            <person name="Bunk B."/>
            <person name="Jeske O."/>
            <person name="Meyerdierks A."/>
            <person name="Storesund J.E."/>
            <person name="Kallscheuer N."/>
            <person name="Luecker S."/>
            <person name="Lage O.M."/>
            <person name="Pohl T."/>
            <person name="Merkel B.J."/>
            <person name="Hornburger P."/>
            <person name="Mueller R.-W."/>
            <person name="Bruemmer F."/>
            <person name="Labrenz M."/>
            <person name="Spormann A.M."/>
            <person name="Op den Camp H."/>
            <person name="Overmann J."/>
            <person name="Amann R."/>
            <person name="Jetten M.S.M."/>
            <person name="Mascher T."/>
            <person name="Medema M.H."/>
            <person name="Devos D.P."/>
            <person name="Kaster A.-K."/>
            <person name="Ovreas L."/>
            <person name="Rohde M."/>
            <person name="Galperin M.Y."/>
            <person name="Jogler C."/>
        </authorList>
    </citation>
    <scope>NUCLEOTIDE SEQUENCE [LARGE SCALE GENOMIC DNA]</scope>
    <source>
        <strain evidence="2 3">Mal48</strain>
    </source>
</reference>
<organism evidence="2 3">
    <name type="scientific">Thalassoglobus polymorphus</name>
    <dbReference type="NCBI Taxonomy" id="2527994"/>
    <lineage>
        <taxon>Bacteria</taxon>
        <taxon>Pseudomonadati</taxon>
        <taxon>Planctomycetota</taxon>
        <taxon>Planctomycetia</taxon>
        <taxon>Planctomycetales</taxon>
        <taxon>Planctomycetaceae</taxon>
        <taxon>Thalassoglobus</taxon>
    </lineage>
</organism>
<keyword evidence="3" id="KW-1185">Reference proteome</keyword>
<dbReference type="EMBL" id="CP036267">
    <property type="protein sequence ID" value="QDT35316.1"/>
    <property type="molecule type" value="Genomic_DNA"/>
</dbReference>
<proteinExistence type="predicted"/>
<dbReference type="Pfam" id="PF13453">
    <property type="entry name" value="Zn_ribbon_TFIIB"/>
    <property type="match status" value="1"/>
</dbReference>
<dbReference type="KEGG" id="tpol:Mal48_45920"/>
<evidence type="ECO:0000313" key="3">
    <source>
        <dbReference type="Proteomes" id="UP000315724"/>
    </source>
</evidence>
<protein>
    <recommendedName>
        <fullName evidence="1">Transcription factor zinc-finger domain-containing protein</fullName>
    </recommendedName>
</protein>
<dbReference type="AlphaFoldDB" id="A0A517QUK4"/>
<feature type="domain" description="Transcription factor zinc-finger" evidence="1">
    <location>
        <begin position="122"/>
        <end position="162"/>
    </location>
</feature>
<dbReference type="InterPro" id="IPR027392">
    <property type="entry name" value="TF_Znf"/>
</dbReference>
<evidence type="ECO:0000259" key="1">
    <source>
        <dbReference type="Pfam" id="PF13453"/>
    </source>
</evidence>
<name>A0A517QUK4_9PLAN</name>
<dbReference type="Proteomes" id="UP000315724">
    <property type="component" value="Chromosome"/>
</dbReference>
<accession>A0A517QUK4</accession>
<sequence>MNEKANAMKCQSCGGPLNETAGRGRLVCTYCGTLNVPKAGRLSADRITLLEEFSDHRCPSCEQQLSRAMADEAFVESCSSCQGILFERDVFMSVAWDRRGQFQGAEETPIPIDPAELKERRDCPKCQQSMETHPYYGPGNAVIDSCHRCHLVWLDVGELTAIERAPGQRQLRS</sequence>
<gene>
    <name evidence="2" type="ORF">Mal48_45920</name>
</gene>